<sequence length="140" mass="16234">MKIVLDTNVLVSALFSQNGSSNKVLIWLFENSKKVNVISNTLVSEYTDVLLREENLKQYANLSKADIEMFLDDICLISYHQNINFLWRPFLKDIKDDMVLEVAFNSSANYIVTNNTKDFKNVEKNFNIKVVTTKEFLEII</sequence>
<accession>A0A5C2H700</accession>
<dbReference type="SMART" id="SM00670">
    <property type="entry name" value="PINc"/>
    <property type="match status" value="1"/>
</dbReference>
<dbReference type="Pfam" id="PF13470">
    <property type="entry name" value="PIN_3"/>
    <property type="match status" value="1"/>
</dbReference>
<organism evidence="1 2">
    <name type="scientific">Malaciobacter pacificus</name>
    <dbReference type="NCBI Taxonomy" id="1080223"/>
    <lineage>
        <taxon>Bacteria</taxon>
        <taxon>Pseudomonadati</taxon>
        <taxon>Campylobacterota</taxon>
        <taxon>Epsilonproteobacteria</taxon>
        <taxon>Campylobacterales</taxon>
        <taxon>Arcobacteraceae</taxon>
        <taxon>Malaciobacter</taxon>
    </lineage>
</organism>
<dbReference type="PANTHER" id="PTHR34610:SF3">
    <property type="entry name" value="SSL7007 PROTEIN"/>
    <property type="match status" value="1"/>
</dbReference>
<dbReference type="EMBL" id="CP035928">
    <property type="protein sequence ID" value="QEP34089.1"/>
    <property type="molecule type" value="Genomic_DNA"/>
</dbReference>
<reference evidence="2" key="1">
    <citation type="submission" date="2019-09" db="EMBL/GenBank/DDBJ databases">
        <title>Complete genome sequencing of four Arcobacter species reveals a diverse suite of mobile elements.</title>
        <authorList>
            <person name="On S.L.W."/>
            <person name="Miller W.G."/>
            <person name="Biggs P."/>
            <person name="Cornelius A."/>
            <person name="Vandamme P."/>
        </authorList>
    </citation>
    <scope>NUCLEOTIDE SEQUENCE [LARGE SCALE GENOMIC DNA]</scope>
    <source>
        <strain evidence="2">LMG 26638</strain>
    </source>
</reference>
<dbReference type="Gene3D" id="3.40.50.1010">
    <property type="entry name" value="5'-nuclease"/>
    <property type="match status" value="1"/>
</dbReference>
<dbReference type="PANTHER" id="PTHR34610">
    <property type="entry name" value="SSL7007 PROTEIN"/>
    <property type="match status" value="1"/>
</dbReference>
<reference evidence="1 2" key="2">
    <citation type="submission" date="2019-09" db="EMBL/GenBank/DDBJ databases">
        <title>Complete genome sequencing of four Arcobacter species reveals a diverse suite of mobile elements.</title>
        <authorList>
            <person name="Miller W.G."/>
            <person name="Yee E."/>
            <person name="Bono J.L."/>
        </authorList>
    </citation>
    <scope>NUCLEOTIDE SEQUENCE [LARGE SCALE GENOMIC DNA]</scope>
    <source>
        <strain evidence="1 2">LMG 26638</strain>
    </source>
</reference>
<proteinExistence type="predicted"/>
<dbReference type="AlphaFoldDB" id="A0A5C2H700"/>
<dbReference type="InterPro" id="IPR002850">
    <property type="entry name" value="PIN_toxin-like"/>
</dbReference>
<dbReference type="Proteomes" id="UP000322726">
    <property type="component" value="Chromosome"/>
</dbReference>
<dbReference type="InterPro" id="IPR002716">
    <property type="entry name" value="PIN_dom"/>
</dbReference>
<dbReference type="InterPro" id="IPR029060">
    <property type="entry name" value="PIN-like_dom_sf"/>
</dbReference>
<name>A0A5C2H700_9BACT</name>
<dbReference type="KEGG" id="apai:APAC_0961"/>
<evidence type="ECO:0000313" key="2">
    <source>
        <dbReference type="Proteomes" id="UP000322726"/>
    </source>
</evidence>
<dbReference type="OrthoDB" id="271187at2"/>
<dbReference type="CDD" id="cd09854">
    <property type="entry name" value="PIN_VapC-like"/>
    <property type="match status" value="1"/>
</dbReference>
<reference evidence="1 2" key="3">
    <citation type="submission" date="2019-09" db="EMBL/GenBank/DDBJ databases">
        <title>Taxonomic note: a critical rebuttal of the proposed division of the genus Arcobacter into six genera, emended descriptions of Arcobacter anaerophilus and the genus Arcobacter, and an assessment of genus-level boundaries for Epsilonproteobacteria using in silico genomic comparator tools.</title>
        <authorList>
            <person name="On S.L.W."/>
            <person name="Miller W.G."/>
            <person name="Biggs P."/>
            <person name="Cornelius A."/>
            <person name="Vandamme P."/>
        </authorList>
    </citation>
    <scope>NUCLEOTIDE SEQUENCE [LARGE SCALE GENOMIC DNA]</scope>
    <source>
        <strain evidence="1 2">LMG 26638</strain>
    </source>
</reference>
<protein>
    <submittedName>
        <fullName evidence="1">PIN domain-containing protein</fullName>
    </submittedName>
</protein>
<dbReference type="NCBIfam" id="TIGR00305">
    <property type="entry name" value="putative toxin-antitoxin system toxin component, PIN family"/>
    <property type="match status" value="1"/>
</dbReference>
<dbReference type="RefSeq" id="WP_130233047.1">
    <property type="nucleotide sequence ID" value="NZ_BMEF01000012.1"/>
</dbReference>
<dbReference type="SUPFAM" id="SSF88723">
    <property type="entry name" value="PIN domain-like"/>
    <property type="match status" value="1"/>
</dbReference>
<keyword evidence="2" id="KW-1185">Reference proteome</keyword>
<gene>
    <name evidence="1" type="ORF">APAC_0961</name>
</gene>
<evidence type="ECO:0000313" key="1">
    <source>
        <dbReference type="EMBL" id="QEP34089.1"/>
    </source>
</evidence>